<evidence type="ECO:0000259" key="1">
    <source>
        <dbReference type="Pfam" id="PF00534"/>
    </source>
</evidence>
<dbReference type="Proteomes" id="UP000657075">
    <property type="component" value="Unassembled WGS sequence"/>
</dbReference>
<comment type="caution">
    <text evidence="3">The sequence shown here is derived from an EMBL/GenBank/DDBJ whole genome shotgun (WGS) entry which is preliminary data.</text>
</comment>
<organism evidence="3 4">
    <name type="scientific">Vulcanisaeta souniana JCM 11219</name>
    <dbReference type="NCBI Taxonomy" id="1293586"/>
    <lineage>
        <taxon>Archaea</taxon>
        <taxon>Thermoproteota</taxon>
        <taxon>Thermoprotei</taxon>
        <taxon>Thermoproteales</taxon>
        <taxon>Thermoproteaceae</taxon>
        <taxon>Vulcanisaeta</taxon>
    </lineage>
</organism>
<dbReference type="InterPro" id="IPR001296">
    <property type="entry name" value="Glyco_trans_1"/>
</dbReference>
<evidence type="ECO:0000313" key="4">
    <source>
        <dbReference type="Proteomes" id="UP000657075"/>
    </source>
</evidence>
<evidence type="ECO:0000313" key="3">
    <source>
        <dbReference type="EMBL" id="GGI83571.1"/>
    </source>
</evidence>
<dbReference type="PANTHER" id="PTHR45947">
    <property type="entry name" value="SULFOQUINOVOSYL TRANSFERASE SQD2"/>
    <property type="match status" value="1"/>
</dbReference>
<feature type="domain" description="Glycosyl transferase family 1" evidence="1">
    <location>
        <begin position="170"/>
        <end position="326"/>
    </location>
</feature>
<gene>
    <name evidence="3" type="ORF">GCM10007112_20440</name>
</gene>
<feature type="domain" description="Glycosyltransferase subfamily 4-like N-terminal" evidence="2">
    <location>
        <begin position="11"/>
        <end position="151"/>
    </location>
</feature>
<dbReference type="Pfam" id="PF13439">
    <property type="entry name" value="Glyco_transf_4"/>
    <property type="match status" value="1"/>
</dbReference>
<dbReference type="EMBL" id="BMNM01000010">
    <property type="protein sequence ID" value="GGI83571.1"/>
    <property type="molecule type" value="Genomic_DNA"/>
</dbReference>
<protein>
    <submittedName>
        <fullName evidence="3">Glycosyl transferase family 1</fullName>
    </submittedName>
</protein>
<dbReference type="Gene3D" id="3.40.50.2000">
    <property type="entry name" value="Glycogen Phosphorylase B"/>
    <property type="match status" value="2"/>
</dbReference>
<dbReference type="GO" id="GO:0016757">
    <property type="term" value="F:glycosyltransferase activity"/>
    <property type="evidence" value="ECO:0007669"/>
    <property type="project" value="InterPro"/>
</dbReference>
<reference evidence="3" key="1">
    <citation type="journal article" date="2014" name="Int. J. Syst. Evol. Microbiol.">
        <title>Complete genome sequence of Corynebacterium casei LMG S-19264T (=DSM 44701T), isolated from a smear-ripened cheese.</title>
        <authorList>
            <consortium name="US DOE Joint Genome Institute (JGI-PGF)"/>
            <person name="Walter F."/>
            <person name="Albersmeier A."/>
            <person name="Kalinowski J."/>
            <person name="Ruckert C."/>
        </authorList>
    </citation>
    <scope>NUCLEOTIDE SEQUENCE</scope>
    <source>
        <strain evidence="3">JCM 11219</strain>
    </source>
</reference>
<accession>A0A830EBM7</accession>
<keyword evidence="3" id="KW-0808">Transferase</keyword>
<dbReference type="InterPro" id="IPR050194">
    <property type="entry name" value="Glycosyltransferase_grp1"/>
</dbReference>
<proteinExistence type="predicted"/>
<dbReference type="InterPro" id="IPR028098">
    <property type="entry name" value="Glyco_trans_4-like_N"/>
</dbReference>
<sequence>MISISLPGAPLQDEVDGVHIRRVDPFRFRSTSFITWVLNFNEEMIEEALKVYDEQGFDLIHVHDWLTGPAGIALKHMLRKPLVVTIHATEAGRRGGIHNEEQFIIHSWEWRATYEAWKVIVCSNYMLNEVSAVHGVPKDKLIMIPNGIDVDYIDSISVKPGFRDLYALPSERLIVFVGRLVHEKGPDLVLAAFRELLKWDWNLKLLVVGDGPMREHLMELAHEWGIWNKVYFTGRVDDETLYSILKVSDLAILPSRYEPFGITILEAMATGLAVITSKVGGPDEIVRDWYNGVKVMPNNTEEIIETSKILLSNDELRERIARNARESVLKWYTWDRIARWTKRVYQDVLEEHRSANWISLW</sequence>
<dbReference type="SUPFAM" id="SSF53756">
    <property type="entry name" value="UDP-Glycosyltransferase/glycogen phosphorylase"/>
    <property type="match status" value="1"/>
</dbReference>
<dbReference type="AlphaFoldDB" id="A0A830EBM7"/>
<dbReference type="CDD" id="cd03801">
    <property type="entry name" value="GT4_PimA-like"/>
    <property type="match status" value="1"/>
</dbReference>
<reference evidence="3" key="2">
    <citation type="submission" date="2020-09" db="EMBL/GenBank/DDBJ databases">
        <authorList>
            <person name="Sun Q."/>
            <person name="Ohkuma M."/>
        </authorList>
    </citation>
    <scope>NUCLEOTIDE SEQUENCE</scope>
    <source>
        <strain evidence="3">JCM 11219</strain>
    </source>
</reference>
<dbReference type="PANTHER" id="PTHR45947:SF3">
    <property type="entry name" value="SULFOQUINOVOSYL TRANSFERASE SQD2"/>
    <property type="match status" value="1"/>
</dbReference>
<evidence type="ECO:0000259" key="2">
    <source>
        <dbReference type="Pfam" id="PF13439"/>
    </source>
</evidence>
<dbReference type="Pfam" id="PF00534">
    <property type="entry name" value="Glycos_transf_1"/>
    <property type="match status" value="1"/>
</dbReference>
<name>A0A830EBM7_9CREN</name>